<feature type="compositionally biased region" description="Low complexity" evidence="1">
    <location>
        <begin position="220"/>
        <end position="239"/>
    </location>
</feature>
<protein>
    <recommendedName>
        <fullName evidence="6">Lipoprotein</fullName>
    </recommendedName>
</protein>
<feature type="domain" description="DUF1254" evidence="3">
    <location>
        <begin position="74"/>
        <end position="210"/>
    </location>
</feature>
<feature type="compositionally biased region" description="Low complexity" evidence="1">
    <location>
        <begin position="301"/>
        <end position="310"/>
    </location>
</feature>
<dbReference type="Gene3D" id="2.60.120.600">
    <property type="entry name" value="Domain of unknown function DUF1214, C-terminal domain"/>
    <property type="match status" value="1"/>
</dbReference>
<evidence type="ECO:0000259" key="2">
    <source>
        <dbReference type="Pfam" id="PF06742"/>
    </source>
</evidence>
<dbReference type="PANTHER" id="PTHR36509">
    <property type="entry name" value="BLL3101 PROTEIN"/>
    <property type="match status" value="1"/>
</dbReference>
<dbReference type="PROSITE" id="PS51257">
    <property type="entry name" value="PROKAR_LIPOPROTEIN"/>
    <property type="match status" value="1"/>
</dbReference>
<comment type="caution">
    <text evidence="4">The sequence shown here is derived from an EMBL/GenBank/DDBJ whole genome shotgun (WGS) entry which is preliminary data.</text>
</comment>
<dbReference type="Pfam" id="PF06863">
    <property type="entry name" value="DUF1254"/>
    <property type="match status" value="1"/>
</dbReference>
<evidence type="ECO:0000313" key="5">
    <source>
        <dbReference type="Proteomes" id="UP000062788"/>
    </source>
</evidence>
<dbReference type="Proteomes" id="UP000062788">
    <property type="component" value="Unassembled WGS sequence"/>
</dbReference>
<dbReference type="InterPro" id="IPR037050">
    <property type="entry name" value="DUF1254_sf"/>
</dbReference>
<reference evidence="4 5" key="1">
    <citation type="submission" date="2015-11" db="EMBL/GenBank/DDBJ databases">
        <title>Expanding the genomic diversity of Burkholderia species for the development of highly accurate diagnostics.</title>
        <authorList>
            <person name="Sahl J."/>
            <person name="Keim P."/>
            <person name="Wagner D."/>
        </authorList>
    </citation>
    <scope>NUCLEOTIDE SEQUENCE [LARGE SCALE GENOMIC DNA]</scope>
    <source>
        <strain evidence="4 5">TSV85</strain>
    </source>
</reference>
<organism evidence="4 5">
    <name type="scientific">Burkholderia singularis</name>
    <dbReference type="NCBI Taxonomy" id="1503053"/>
    <lineage>
        <taxon>Bacteria</taxon>
        <taxon>Pseudomonadati</taxon>
        <taxon>Pseudomonadota</taxon>
        <taxon>Betaproteobacteria</taxon>
        <taxon>Burkholderiales</taxon>
        <taxon>Burkholderiaceae</taxon>
        <taxon>Burkholderia</taxon>
        <taxon>pseudomallei group</taxon>
    </lineage>
</organism>
<evidence type="ECO:0000313" key="4">
    <source>
        <dbReference type="EMBL" id="KVE30023.1"/>
    </source>
</evidence>
<name>A0A118DQQ7_9BURK</name>
<feature type="region of interest" description="Disordered" evidence="1">
    <location>
        <begin position="220"/>
        <end position="310"/>
    </location>
</feature>
<dbReference type="Gene3D" id="2.60.40.1610">
    <property type="entry name" value="Domain of unknown function DUF1254"/>
    <property type="match status" value="1"/>
</dbReference>
<dbReference type="AlphaFoldDB" id="A0A118DQQ7"/>
<dbReference type="InterPro" id="IPR010621">
    <property type="entry name" value="DUF1214"/>
</dbReference>
<gene>
    <name evidence="4" type="ORF">WS67_03950</name>
</gene>
<dbReference type="PANTHER" id="PTHR36509:SF2">
    <property type="entry name" value="BLL3101 PROTEIN"/>
    <property type="match status" value="1"/>
</dbReference>
<dbReference type="RefSeq" id="WP_059512701.1">
    <property type="nucleotide sequence ID" value="NZ_LOWA01000008.1"/>
</dbReference>
<proteinExistence type="predicted"/>
<dbReference type="InterPro" id="IPR010679">
    <property type="entry name" value="DUF1254"/>
</dbReference>
<accession>A0A118DQQ7</accession>
<feature type="domain" description="DUF1214" evidence="2">
    <location>
        <begin position="433"/>
        <end position="533"/>
    </location>
</feature>
<sequence length="549" mass="56995">MIKISQETAGSWRRVCAPLVALTLLAGCASTPDAIQRKTGWMRSEVADSYIYVYPLVLMDVARQADAAGGVPGNTLRHARALPSPGAPNPPLASSDMLTSTAWLDVRDEPVVVVLPASRDRYLDARALDMWTNVLWSTGMAGSGARANGRPDRSAAIVFAAPGWTGKLPAGVVRVDAPTQGVWLDVRISAAGNHDLEAARKLQRAIRVVPLSAYIGATGTRGASAARRPAASAGHAPAGQPMANAQAPAGARSAEQPRPLADRAAAAQSGTAQPSSTLQPAAELPSTNATRGGSSAGGRPPGDASAGAAASDLGPVEQVAALDPNAFFSRAARALQDNPPPAADAHAQQILTDIGVTAGASVQWQGDRLAAAERGVAEARVRLAAPPPNAMSANGWSWLGDGVGNYGVDYALRAYAASTQFDAATCSDEALAVVKTDSAGRPLNGAYRYAIRFAANALPPVRAFWSLAPYTSDGALPELGRGRRSLTGRDLHRGRDGSIEIAVSTTPPGGRASNWLPAPRSDFALALHLYAPKRQVCDDNWRPPAVVRK</sequence>
<dbReference type="EMBL" id="LOWA01000008">
    <property type="protein sequence ID" value="KVE30023.1"/>
    <property type="molecule type" value="Genomic_DNA"/>
</dbReference>
<dbReference type="SUPFAM" id="SSF160935">
    <property type="entry name" value="VPA0735-like"/>
    <property type="match status" value="2"/>
</dbReference>
<evidence type="ECO:0008006" key="6">
    <source>
        <dbReference type="Google" id="ProtNLM"/>
    </source>
</evidence>
<dbReference type="OrthoDB" id="104565at2"/>
<dbReference type="Pfam" id="PF06742">
    <property type="entry name" value="DUF1214"/>
    <property type="match status" value="1"/>
</dbReference>
<keyword evidence="5" id="KW-1185">Reference proteome</keyword>
<feature type="compositionally biased region" description="Polar residues" evidence="1">
    <location>
        <begin position="268"/>
        <end position="290"/>
    </location>
</feature>
<dbReference type="InterPro" id="IPR037049">
    <property type="entry name" value="DUF1214_C_sf"/>
</dbReference>
<evidence type="ECO:0000259" key="3">
    <source>
        <dbReference type="Pfam" id="PF06863"/>
    </source>
</evidence>
<evidence type="ECO:0000256" key="1">
    <source>
        <dbReference type="SAM" id="MobiDB-lite"/>
    </source>
</evidence>